<dbReference type="GO" id="GO:0061186">
    <property type="term" value="P:negative regulation of silent mating-type cassette heterochromatin formation"/>
    <property type="evidence" value="ECO:0007669"/>
    <property type="project" value="TreeGrafter"/>
</dbReference>
<feature type="compositionally biased region" description="Acidic residues" evidence="4">
    <location>
        <begin position="283"/>
        <end position="316"/>
    </location>
</feature>
<feature type="compositionally biased region" description="Low complexity" evidence="4">
    <location>
        <begin position="471"/>
        <end position="490"/>
    </location>
</feature>
<sequence length="795" mass="87378">MVGKRAGRSRSAQAGEVSDSTSSTPNGDSGNSSRRSRRHASSLLEGDDEMTEENDTSRPHDEDSADNSSSINNNSSSKEKGISSTPTRRRTRKGTEGVADSVLVAEEATLSSTPVKSQVKNEDGDDTIGEDEMKLEYDNDNEKEDEIVHDADVTIEEEGNTTKELMSDEEAEPEADLDPEPEAELKNEPTGKEEQEEEEDDVEEEHIGRRGKREKRERKTKVEPEDDTGAAGDDESHEDTKDSIDPAPRRRGRGRGKRRRKSPNEEDVELDADGDTEMVPAEPELEPDLEDADEAQADGASDDIPEEGEEDAEGEDSSVTRCICGHQELQTHRISKTKHSSIDSGLFIQCDQCQVWQHGFCVGFSSETEVPDVYYCEWCRPDFHLVVVRPWGKTSSYLPHADPNANAAKEDDGSSVSNGNDDEHSSGSRSSRAQRHRKDLNERDGYFDKKEKDEDTSISSIDKTASNGNVAKSVSSPSTRSRRSAAAQGSPTVIRTAHEEAAHRRKTLNSSRDMSYEETLKRVLEESTYDIQPPNASAANDSDSNTTTTTTSTTRRRRNNNSSQALLAAEAAERDRDISSEDQSGSMTSSKRRTRDNTMKPPSRKRAAGGAVNGAGSGAAETGEGSRASSPVSESRTTGSTGKSKRQRTKGSRNQASSEGNSAGASGASTPKKSATRPVERSKPRIPPPRSTMSDMRKRVGAILEFIARTQIDHANEQNERHQLLRDRNSLHQQLTGEPPQTDASSTSDQQPDPTSKFAGLFQLHQSNLDQMDQLTRKLLHWEQLFGRYGERSTH</sequence>
<feature type="compositionally biased region" description="Low complexity" evidence="4">
    <location>
        <begin position="535"/>
        <end position="553"/>
    </location>
</feature>
<dbReference type="SMART" id="SM00249">
    <property type="entry name" value="PHD"/>
    <property type="match status" value="1"/>
</dbReference>
<dbReference type="OrthoDB" id="418595at2759"/>
<feature type="compositionally biased region" description="Polar residues" evidence="4">
    <location>
        <begin position="457"/>
        <end position="470"/>
    </location>
</feature>
<evidence type="ECO:0000256" key="3">
    <source>
        <dbReference type="ARBA" id="ARBA00022833"/>
    </source>
</evidence>
<dbReference type="Pfam" id="PF00628">
    <property type="entry name" value="PHD"/>
    <property type="match status" value="1"/>
</dbReference>
<dbReference type="InterPro" id="IPR011011">
    <property type="entry name" value="Znf_FYVE_PHD"/>
</dbReference>
<dbReference type="GO" id="GO:0061188">
    <property type="term" value="P:negative regulation of rDNA heterochromatin formation"/>
    <property type="evidence" value="ECO:0007669"/>
    <property type="project" value="TreeGrafter"/>
</dbReference>
<dbReference type="EMBL" id="CP014503">
    <property type="protein sequence ID" value="ANB14505.1"/>
    <property type="molecule type" value="Genomic_DNA"/>
</dbReference>
<feature type="compositionally biased region" description="Basic and acidic residues" evidence="4">
    <location>
        <begin position="439"/>
        <end position="455"/>
    </location>
</feature>
<feature type="compositionally biased region" description="Low complexity" evidence="4">
    <location>
        <begin position="560"/>
        <end position="570"/>
    </location>
</feature>
<feature type="domain" description="Zinc finger PHD-type" evidence="5">
    <location>
        <begin position="321"/>
        <end position="380"/>
    </location>
</feature>
<dbReference type="InterPro" id="IPR019787">
    <property type="entry name" value="Znf_PHD-finger"/>
</dbReference>
<feature type="compositionally biased region" description="Polar residues" evidence="4">
    <location>
        <begin position="631"/>
        <end position="642"/>
    </location>
</feature>
<proteinExistence type="predicted"/>
<feature type="compositionally biased region" description="Acidic residues" evidence="4">
    <location>
        <begin position="167"/>
        <end position="182"/>
    </location>
</feature>
<feature type="compositionally biased region" description="Polar residues" evidence="4">
    <location>
        <begin position="109"/>
        <end position="118"/>
    </location>
</feature>
<protein>
    <submittedName>
        <fullName evidence="6">Cti6p</fullName>
    </submittedName>
</protein>
<evidence type="ECO:0000256" key="2">
    <source>
        <dbReference type="ARBA" id="ARBA00022771"/>
    </source>
</evidence>
<feature type="compositionally biased region" description="Basic and acidic residues" evidence="4">
    <location>
        <begin position="238"/>
        <end position="248"/>
    </location>
</feature>
<accession>A0A167EVC4</accession>
<organism evidence="6 7">
    <name type="scientific">Sugiyamaella lignohabitans</name>
    <dbReference type="NCBI Taxonomy" id="796027"/>
    <lineage>
        <taxon>Eukaryota</taxon>
        <taxon>Fungi</taxon>
        <taxon>Dikarya</taxon>
        <taxon>Ascomycota</taxon>
        <taxon>Saccharomycotina</taxon>
        <taxon>Dipodascomycetes</taxon>
        <taxon>Dipodascales</taxon>
        <taxon>Trichomonascaceae</taxon>
        <taxon>Sugiyamaella</taxon>
    </lineage>
</organism>
<feature type="compositionally biased region" description="Acidic residues" evidence="4">
    <location>
        <begin position="265"/>
        <end position="276"/>
    </location>
</feature>
<evidence type="ECO:0000313" key="7">
    <source>
        <dbReference type="Proteomes" id="UP000189580"/>
    </source>
</evidence>
<evidence type="ECO:0000256" key="1">
    <source>
        <dbReference type="ARBA" id="ARBA00022723"/>
    </source>
</evidence>
<feature type="compositionally biased region" description="Acidic residues" evidence="4">
    <location>
        <begin position="194"/>
        <end position="204"/>
    </location>
</feature>
<dbReference type="InterPro" id="IPR053051">
    <property type="entry name" value="HDAC_complex_subunit"/>
</dbReference>
<feature type="region of interest" description="Disordered" evidence="4">
    <location>
        <begin position="734"/>
        <end position="757"/>
    </location>
</feature>
<evidence type="ECO:0000259" key="5">
    <source>
        <dbReference type="SMART" id="SM00249"/>
    </source>
</evidence>
<feature type="compositionally biased region" description="Polar residues" evidence="4">
    <location>
        <begin position="742"/>
        <end position="754"/>
    </location>
</feature>
<keyword evidence="3" id="KW-0862">Zinc</keyword>
<keyword evidence="2" id="KW-0863">Zinc-finger</keyword>
<dbReference type="InterPro" id="IPR013083">
    <property type="entry name" value="Znf_RING/FYVE/PHD"/>
</dbReference>
<reference evidence="6 7" key="1">
    <citation type="submission" date="2016-02" db="EMBL/GenBank/DDBJ databases">
        <title>Complete genome sequence and transcriptome regulation of the pentose utilising yeast Sugiyamaella lignohabitans.</title>
        <authorList>
            <person name="Bellasio M."/>
            <person name="Peymann A."/>
            <person name="Valli M."/>
            <person name="Sipitzky M."/>
            <person name="Graf A."/>
            <person name="Sauer M."/>
            <person name="Marx H."/>
            <person name="Mattanovich D."/>
        </authorList>
    </citation>
    <scope>NUCLEOTIDE SEQUENCE [LARGE SCALE GENOMIC DNA]</scope>
    <source>
        <strain evidence="6 7">CBS 10342</strain>
    </source>
</reference>
<dbReference type="SUPFAM" id="SSF57903">
    <property type="entry name" value="FYVE/PHD zinc finger"/>
    <property type="match status" value="1"/>
</dbReference>
<dbReference type="GeneID" id="30033972"/>
<feature type="compositionally biased region" description="Acidic residues" evidence="4">
    <location>
        <begin position="224"/>
        <end position="237"/>
    </location>
</feature>
<feature type="compositionally biased region" description="Basic and acidic residues" evidence="4">
    <location>
        <begin position="514"/>
        <end position="525"/>
    </location>
</feature>
<dbReference type="GO" id="GO:0008270">
    <property type="term" value="F:zinc ion binding"/>
    <property type="evidence" value="ECO:0007669"/>
    <property type="project" value="UniProtKB-KW"/>
</dbReference>
<feature type="compositionally biased region" description="Low complexity" evidence="4">
    <location>
        <begin position="66"/>
        <end position="76"/>
    </location>
</feature>
<dbReference type="PROSITE" id="PS01359">
    <property type="entry name" value="ZF_PHD_1"/>
    <property type="match status" value="1"/>
</dbReference>
<feature type="compositionally biased region" description="Acidic residues" evidence="4">
    <location>
        <begin position="45"/>
        <end position="54"/>
    </location>
</feature>
<feature type="region of interest" description="Disordered" evidence="4">
    <location>
        <begin position="402"/>
        <end position="696"/>
    </location>
</feature>
<dbReference type="Gene3D" id="3.30.40.10">
    <property type="entry name" value="Zinc/RING finger domain, C3HC4 (zinc finger)"/>
    <property type="match status" value="1"/>
</dbReference>
<dbReference type="AlphaFoldDB" id="A0A167EVC4"/>
<feature type="compositionally biased region" description="Basic residues" evidence="4">
    <location>
        <begin position="209"/>
        <end position="219"/>
    </location>
</feature>
<dbReference type="InterPro" id="IPR019786">
    <property type="entry name" value="Zinc_finger_PHD-type_CS"/>
</dbReference>
<feature type="compositionally biased region" description="Low complexity" evidence="4">
    <location>
        <begin position="656"/>
        <end position="669"/>
    </location>
</feature>
<feature type="region of interest" description="Disordered" evidence="4">
    <location>
        <begin position="1"/>
        <end position="319"/>
    </location>
</feature>
<dbReference type="InterPro" id="IPR001965">
    <property type="entry name" value="Znf_PHD"/>
</dbReference>
<keyword evidence="1" id="KW-0479">Metal-binding</keyword>
<dbReference type="GO" id="GO:0033698">
    <property type="term" value="C:Rpd3L complex"/>
    <property type="evidence" value="ECO:0007669"/>
    <property type="project" value="TreeGrafter"/>
</dbReference>
<evidence type="ECO:0000256" key="4">
    <source>
        <dbReference type="SAM" id="MobiDB-lite"/>
    </source>
</evidence>
<feature type="compositionally biased region" description="Basic and acidic residues" evidence="4">
    <location>
        <begin position="183"/>
        <end position="193"/>
    </location>
</feature>
<keyword evidence="7" id="KW-1185">Reference proteome</keyword>
<dbReference type="GO" id="GO:0070210">
    <property type="term" value="C:Rpd3L-Expanded complex"/>
    <property type="evidence" value="ECO:0007669"/>
    <property type="project" value="TreeGrafter"/>
</dbReference>
<feature type="compositionally biased region" description="Polar residues" evidence="4">
    <location>
        <begin position="18"/>
        <end position="28"/>
    </location>
</feature>
<gene>
    <name evidence="6" type="primary">CTI6</name>
    <name evidence="6" type="ORF">AWJ20_2099</name>
</gene>
<name>A0A167EVC4_9ASCO</name>
<feature type="compositionally biased region" description="Low complexity" evidence="4">
    <location>
        <begin position="618"/>
        <end position="630"/>
    </location>
</feature>
<dbReference type="PANTHER" id="PTHR47793">
    <property type="entry name" value="HISTONE DEACETYLASE COMPLEX SUBUNIT CTI6"/>
    <property type="match status" value="1"/>
</dbReference>
<evidence type="ECO:0000313" key="6">
    <source>
        <dbReference type="EMBL" id="ANB14505.1"/>
    </source>
</evidence>
<dbReference type="KEGG" id="slb:AWJ20_2099"/>
<dbReference type="Proteomes" id="UP000189580">
    <property type="component" value="Chromosome b"/>
</dbReference>
<feature type="compositionally biased region" description="Basic residues" evidence="4">
    <location>
        <begin position="249"/>
        <end position="261"/>
    </location>
</feature>
<dbReference type="PANTHER" id="PTHR47793:SF1">
    <property type="entry name" value="HISTONE DEACETYLASE COMPLEX SUBUNIT CTI6"/>
    <property type="match status" value="1"/>
</dbReference>
<dbReference type="RefSeq" id="XP_018736982.1">
    <property type="nucleotide sequence ID" value="XM_018879026.1"/>
</dbReference>